<reference evidence="2 3" key="1">
    <citation type="submission" date="2017-07" db="EMBL/GenBank/DDBJ databases">
        <title>Whole genome sequence of Streptococcus tigurinus, strain osk_001, isolated from post-mortem material.</title>
        <authorList>
            <person name="Yoshizawa H."/>
            <person name="Motooka D."/>
            <person name="Katada R."/>
            <person name="Matsumoto Y."/>
            <person name="Nakamura S."/>
            <person name="Morii E."/>
            <person name="Iida T."/>
            <person name="Matsumoto H."/>
        </authorList>
    </citation>
    <scope>NUCLEOTIDE SEQUENCE [LARGE SCALE GENOMIC DNA]</scope>
    <source>
        <strain evidence="3">osk_001</strain>
    </source>
</reference>
<evidence type="ECO:0000313" key="2">
    <source>
        <dbReference type="EMBL" id="BBA09366.1"/>
    </source>
</evidence>
<organism evidence="2 3">
    <name type="scientific">Streptococcus oralis subsp. tigurinus</name>
    <dbReference type="NCBI Taxonomy" id="1077464"/>
    <lineage>
        <taxon>Bacteria</taxon>
        <taxon>Bacillati</taxon>
        <taxon>Bacillota</taxon>
        <taxon>Bacilli</taxon>
        <taxon>Lactobacillales</taxon>
        <taxon>Streptococcaceae</taxon>
        <taxon>Streptococcus</taxon>
    </lineage>
</organism>
<protein>
    <submittedName>
        <fullName evidence="2">Uncharacterized protein</fullName>
    </submittedName>
</protein>
<sequence length="59" mass="6762">MTLAKVSVRDIFPFLGVHAIILINFSFSRKAKAEKSARMLAIVVTKLLRESRTLFEHPY</sequence>
<accession>A0A224A936</accession>
<gene>
    <name evidence="2" type="ORF">STO1_017620</name>
</gene>
<evidence type="ECO:0000256" key="1">
    <source>
        <dbReference type="SAM" id="Phobius"/>
    </source>
</evidence>
<proteinExistence type="predicted"/>
<evidence type="ECO:0000313" key="3">
    <source>
        <dbReference type="Proteomes" id="UP000218665"/>
    </source>
</evidence>
<dbReference type="Proteomes" id="UP000218665">
    <property type="component" value="Chromosome"/>
</dbReference>
<keyword evidence="1" id="KW-0812">Transmembrane</keyword>
<keyword evidence="1" id="KW-0472">Membrane</keyword>
<feature type="transmembrane region" description="Helical" evidence="1">
    <location>
        <begin position="12"/>
        <end position="28"/>
    </location>
</feature>
<dbReference type="EMBL" id="AP018338">
    <property type="protein sequence ID" value="BBA09366.1"/>
    <property type="molecule type" value="Genomic_DNA"/>
</dbReference>
<keyword evidence="1" id="KW-1133">Transmembrane helix</keyword>
<dbReference type="AlphaFoldDB" id="A0A224A936"/>
<name>A0A224A936_STROR</name>